<comment type="caution">
    <text evidence="6">The sequence shown here is derived from an EMBL/GenBank/DDBJ whole genome shotgun (WGS) entry which is preliminary data.</text>
</comment>
<protein>
    <submittedName>
        <fullName evidence="6">LacI family transcriptional regulator</fullName>
    </submittedName>
</protein>
<keyword evidence="3" id="KW-0238">DNA-binding</keyword>
<dbReference type="InterPro" id="IPR028082">
    <property type="entry name" value="Peripla_BP_I"/>
</dbReference>
<dbReference type="CDD" id="cd06289">
    <property type="entry name" value="PBP1_MalI-like"/>
    <property type="match status" value="1"/>
</dbReference>
<dbReference type="SUPFAM" id="SSF53822">
    <property type="entry name" value="Periplasmic binding protein-like I"/>
    <property type="match status" value="1"/>
</dbReference>
<dbReference type="RefSeq" id="WP_307283225.1">
    <property type="nucleotide sequence ID" value="NZ_JAUSVX010000020.1"/>
</dbReference>
<evidence type="ECO:0000259" key="5">
    <source>
        <dbReference type="PROSITE" id="PS50932"/>
    </source>
</evidence>
<evidence type="ECO:0000313" key="7">
    <source>
        <dbReference type="Proteomes" id="UP001242480"/>
    </source>
</evidence>
<dbReference type="PANTHER" id="PTHR30146">
    <property type="entry name" value="LACI-RELATED TRANSCRIPTIONAL REPRESSOR"/>
    <property type="match status" value="1"/>
</dbReference>
<dbReference type="PANTHER" id="PTHR30146:SF148">
    <property type="entry name" value="HTH-TYPE TRANSCRIPTIONAL REPRESSOR PURR-RELATED"/>
    <property type="match status" value="1"/>
</dbReference>
<organism evidence="6 7">
    <name type="scientific">Labrys wisconsinensis</name>
    <dbReference type="NCBI Taxonomy" id="425677"/>
    <lineage>
        <taxon>Bacteria</taxon>
        <taxon>Pseudomonadati</taxon>
        <taxon>Pseudomonadota</taxon>
        <taxon>Alphaproteobacteria</taxon>
        <taxon>Hyphomicrobiales</taxon>
        <taxon>Xanthobacteraceae</taxon>
        <taxon>Labrys</taxon>
    </lineage>
</organism>
<dbReference type="Gene3D" id="1.10.260.40">
    <property type="entry name" value="lambda repressor-like DNA-binding domains"/>
    <property type="match status" value="1"/>
</dbReference>
<evidence type="ECO:0000256" key="2">
    <source>
        <dbReference type="ARBA" id="ARBA00023015"/>
    </source>
</evidence>
<keyword evidence="1" id="KW-0678">Repressor</keyword>
<gene>
    <name evidence="6" type="ORF">QO011_007167</name>
</gene>
<dbReference type="InterPro" id="IPR010982">
    <property type="entry name" value="Lambda_DNA-bd_dom_sf"/>
</dbReference>
<keyword evidence="7" id="KW-1185">Reference proteome</keyword>
<feature type="domain" description="HTH lacI-type" evidence="5">
    <location>
        <begin position="6"/>
        <end position="60"/>
    </location>
</feature>
<dbReference type="InterPro" id="IPR046335">
    <property type="entry name" value="LacI/GalR-like_sensor"/>
</dbReference>
<dbReference type="InterPro" id="IPR000843">
    <property type="entry name" value="HTH_LacI"/>
</dbReference>
<dbReference type="Proteomes" id="UP001242480">
    <property type="component" value="Unassembled WGS sequence"/>
</dbReference>
<evidence type="ECO:0000256" key="1">
    <source>
        <dbReference type="ARBA" id="ARBA00022491"/>
    </source>
</evidence>
<sequence length="336" mass="36444">MDRRRVTINDIARHAGVSRSTVSLVLRASPRIPPETHDRVQGSIRALGYTYNRSAANLRQQTSQAIGLIINDICNPFFAELTSAVEEAAAEAGFFVYLVESAESPDRQDRVLQSMIEHDVAGMIICPATGTPGRTFDTLHARGLPICIAVRPYPDPRFDFAGPDNYLAAQMATGHLVGRGHRRIAFLGGEPTNPSRVDRLSGYFSALQQNGIAFDPALVVESRPSRKSGIADVEQVLRLAEPPTAALCYNDFVAISVMHGLRLQGLEPGRDMALIGFDGMPEAEMTYPPLSTVSLHARAIGRNAADLIIRRIGEPAAAPARRVEQPTLIIRQSSGA</sequence>
<keyword evidence="2" id="KW-0805">Transcription regulation</keyword>
<keyword evidence="4" id="KW-0804">Transcription</keyword>
<evidence type="ECO:0000313" key="6">
    <source>
        <dbReference type="EMBL" id="MDQ0474128.1"/>
    </source>
</evidence>
<evidence type="ECO:0000256" key="3">
    <source>
        <dbReference type="ARBA" id="ARBA00023125"/>
    </source>
</evidence>
<proteinExistence type="predicted"/>
<name>A0ABU0JIN0_9HYPH</name>
<dbReference type="SUPFAM" id="SSF47413">
    <property type="entry name" value="lambda repressor-like DNA-binding domains"/>
    <property type="match status" value="1"/>
</dbReference>
<dbReference type="EMBL" id="JAUSVX010000020">
    <property type="protein sequence ID" value="MDQ0474128.1"/>
    <property type="molecule type" value="Genomic_DNA"/>
</dbReference>
<evidence type="ECO:0000256" key="4">
    <source>
        <dbReference type="ARBA" id="ARBA00023163"/>
    </source>
</evidence>
<dbReference type="SMART" id="SM00354">
    <property type="entry name" value="HTH_LACI"/>
    <property type="match status" value="1"/>
</dbReference>
<accession>A0ABU0JIN0</accession>
<dbReference type="PROSITE" id="PS00356">
    <property type="entry name" value="HTH_LACI_1"/>
    <property type="match status" value="1"/>
</dbReference>
<dbReference type="CDD" id="cd01392">
    <property type="entry name" value="HTH_LacI"/>
    <property type="match status" value="1"/>
</dbReference>
<dbReference type="Pfam" id="PF13377">
    <property type="entry name" value="Peripla_BP_3"/>
    <property type="match status" value="1"/>
</dbReference>
<dbReference type="Pfam" id="PF00356">
    <property type="entry name" value="LacI"/>
    <property type="match status" value="1"/>
</dbReference>
<dbReference type="PROSITE" id="PS50932">
    <property type="entry name" value="HTH_LACI_2"/>
    <property type="match status" value="1"/>
</dbReference>
<reference evidence="6 7" key="1">
    <citation type="submission" date="2023-07" db="EMBL/GenBank/DDBJ databases">
        <title>Genomic Encyclopedia of Type Strains, Phase IV (KMG-IV): sequencing the most valuable type-strain genomes for metagenomic binning, comparative biology and taxonomic classification.</title>
        <authorList>
            <person name="Goeker M."/>
        </authorList>
    </citation>
    <scope>NUCLEOTIDE SEQUENCE [LARGE SCALE GENOMIC DNA]</scope>
    <source>
        <strain evidence="6 7">DSM 19619</strain>
    </source>
</reference>
<dbReference type="Gene3D" id="3.40.50.2300">
    <property type="match status" value="2"/>
</dbReference>